<dbReference type="EMBL" id="BLJY01000007">
    <property type="protein sequence ID" value="GFF17921.1"/>
    <property type="molecule type" value="Genomic_DNA"/>
</dbReference>
<sequence>MYLWDKIQEDHFEKPSLLYYKGKKADESWTDVQSIDLNNWFGDYDGWWDASRGAKGYAEQSKGEMVIPEPPGDPDDPHDELKLIANMKKKNKEYRGPQGIFLYEFFDMDNDGHLQRNQYFPTHP</sequence>
<protein>
    <submittedName>
        <fullName evidence="1">Uncharacterized protein</fullName>
    </submittedName>
</protein>
<evidence type="ECO:0000313" key="1">
    <source>
        <dbReference type="EMBL" id="GFF17921.1"/>
    </source>
</evidence>
<reference evidence="1 2" key="1">
    <citation type="submission" date="2020-01" db="EMBL/GenBank/DDBJ databases">
        <title>Aspergillus terreus IFO 6365 whole genome shotgun sequence.</title>
        <authorList>
            <person name="Kanamasa S."/>
            <person name="Takahashi H."/>
        </authorList>
    </citation>
    <scope>NUCLEOTIDE SEQUENCE [LARGE SCALE GENOMIC DNA]</scope>
    <source>
        <strain evidence="1 2">IFO 6365</strain>
    </source>
</reference>
<organism evidence="1 2">
    <name type="scientific">Aspergillus terreus</name>
    <dbReference type="NCBI Taxonomy" id="33178"/>
    <lineage>
        <taxon>Eukaryota</taxon>
        <taxon>Fungi</taxon>
        <taxon>Dikarya</taxon>
        <taxon>Ascomycota</taxon>
        <taxon>Pezizomycotina</taxon>
        <taxon>Eurotiomycetes</taxon>
        <taxon>Eurotiomycetidae</taxon>
        <taxon>Eurotiales</taxon>
        <taxon>Aspergillaceae</taxon>
        <taxon>Aspergillus</taxon>
        <taxon>Aspergillus subgen. Circumdati</taxon>
    </lineage>
</organism>
<keyword evidence="2" id="KW-1185">Reference proteome</keyword>
<dbReference type="OrthoDB" id="10503081at2759"/>
<name>A0A5M3Z518_ASPTE</name>
<accession>A0A5M3Z518</accession>
<dbReference type="AlphaFoldDB" id="A0A5M3Z518"/>
<dbReference type="Proteomes" id="UP000452235">
    <property type="component" value="Unassembled WGS sequence"/>
</dbReference>
<gene>
    <name evidence="1" type="ORF">ATEIFO6365_0007047000</name>
</gene>
<comment type="caution">
    <text evidence="1">The sequence shown here is derived from an EMBL/GenBank/DDBJ whole genome shotgun (WGS) entry which is preliminary data.</text>
</comment>
<evidence type="ECO:0000313" key="2">
    <source>
        <dbReference type="Proteomes" id="UP000452235"/>
    </source>
</evidence>
<proteinExistence type="predicted"/>